<sequence length="161" mass="17046">MIAFILSLLIAGAWADCASDIQTCMSTFNSKINAAGNNIVQSCQDGDDVLSCLRRSEADAGCAPMLSEIQAQITTATQKLVASGCNPSGGADTCLTDIQQCENELHADTTNIDRSSPTAQCKVAADFLTCLQAIQCSGDNENKVHTSIQQVMNDERLAHCV</sequence>
<dbReference type="AlphaFoldDB" id="A0AAN9B544"/>
<gene>
    <name evidence="2" type="ORF">V1264_003217</name>
</gene>
<name>A0AAN9B544_9CAEN</name>
<evidence type="ECO:0000256" key="1">
    <source>
        <dbReference type="SAM" id="SignalP"/>
    </source>
</evidence>
<reference evidence="2 3" key="1">
    <citation type="submission" date="2024-02" db="EMBL/GenBank/DDBJ databases">
        <title>Chromosome-scale genome assembly of the rough periwinkle Littorina saxatilis.</title>
        <authorList>
            <person name="De Jode A."/>
            <person name="Faria R."/>
            <person name="Formenti G."/>
            <person name="Sims Y."/>
            <person name="Smith T.P."/>
            <person name="Tracey A."/>
            <person name="Wood J.M.D."/>
            <person name="Zagrodzka Z.B."/>
            <person name="Johannesson K."/>
            <person name="Butlin R.K."/>
            <person name="Leder E.H."/>
        </authorList>
    </citation>
    <scope>NUCLEOTIDE SEQUENCE [LARGE SCALE GENOMIC DNA]</scope>
    <source>
        <strain evidence="2">Snail1</strain>
        <tissue evidence="2">Muscle</tissue>
    </source>
</reference>
<organism evidence="2 3">
    <name type="scientific">Littorina saxatilis</name>
    <dbReference type="NCBI Taxonomy" id="31220"/>
    <lineage>
        <taxon>Eukaryota</taxon>
        <taxon>Metazoa</taxon>
        <taxon>Spiralia</taxon>
        <taxon>Lophotrochozoa</taxon>
        <taxon>Mollusca</taxon>
        <taxon>Gastropoda</taxon>
        <taxon>Caenogastropoda</taxon>
        <taxon>Littorinimorpha</taxon>
        <taxon>Littorinoidea</taxon>
        <taxon>Littorinidae</taxon>
        <taxon>Littorina</taxon>
    </lineage>
</organism>
<feature type="chain" id="PRO_5042943929" evidence="1">
    <location>
        <begin position="16"/>
        <end position="161"/>
    </location>
</feature>
<evidence type="ECO:0000313" key="2">
    <source>
        <dbReference type="EMBL" id="KAK7099012.1"/>
    </source>
</evidence>
<keyword evidence="1" id="KW-0732">Signal</keyword>
<protein>
    <submittedName>
        <fullName evidence="2">Uncharacterized protein</fullName>
    </submittedName>
</protein>
<keyword evidence="3" id="KW-1185">Reference proteome</keyword>
<feature type="signal peptide" evidence="1">
    <location>
        <begin position="1"/>
        <end position="15"/>
    </location>
</feature>
<accession>A0AAN9B544</accession>
<comment type="caution">
    <text evidence="2">The sequence shown here is derived from an EMBL/GenBank/DDBJ whole genome shotgun (WGS) entry which is preliminary data.</text>
</comment>
<dbReference type="Proteomes" id="UP001374579">
    <property type="component" value="Unassembled WGS sequence"/>
</dbReference>
<proteinExistence type="predicted"/>
<evidence type="ECO:0000313" key="3">
    <source>
        <dbReference type="Proteomes" id="UP001374579"/>
    </source>
</evidence>
<dbReference type="EMBL" id="JBAMIC010000012">
    <property type="protein sequence ID" value="KAK7099012.1"/>
    <property type="molecule type" value="Genomic_DNA"/>
</dbReference>